<protein>
    <submittedName>
        <fullName evidence="1">Uncharacterized protein</fullName>
    </submittedName>
</protein>
<accession>A0AAD3SB64</accession>
<comment type="caution">
    <text evidence="1">The sequence shown here is derived from an EMBL/GenBank/DDBJ whole genome shotgun (WGS) entry which is preliminary data.</text>
</comment>
<dbReference type="AlphaFoldDB" id="A0AAD3SB64"/>
<gene>
    <name evidence="1" type="ORF">Nepgr_009374</name>
</gene>
<sequence length="149" mass="15459">MDRKISGDLPYPDDVVGAMRIDQPQLLAASESSGPPDAHLPDAVPLPGAGFVEMQFCLVGKYEPGSVVACLGFLNVEICWYTGCIAALGDVAVGSLSGSLHDEEMVISGATVSFSWALAGGCCCWLHLYDNGSAANIGCSAQSINGSRF</sequence>
<evidence type="ECO:0000313" key="2">
    <source>
        <dbReference type="Proteomes" id="UP001279734"/>
    </source>
</evidence>
<evidence type="ECO:0000313" key="1">
    <source>
        <dbReference type="EMBL" id="GMH07534.1"/>
    </source>
</evidence>
<reference evidence="1" key="1">
    <citation type="submission" date="2023-05" db="EMBL/GenBank/DDBJ databases">
        <title>Nepenthes gracilis genome sequencing.</title>
        <authorList>
            <person name="Fukushima K."/>
        </authorList>
    </citation>
    <scope>NUCLEOTIDE SEQUENCE</scope>
    <source>
        <strain evidence="1">SING2019-196</strain>
    </source>
</reference>
<dbReference type="EMBL" id="BSYO01000007">
    <property type="protein sequence ID" value="GMH07534.1"/>
    <property type="molecule type" value="Genomic_DNA"/>
</dbReference>
<proteinExistence type="predicted"/>
<keyword evidence="2" id="KW-1185">Reference proteome</keyword>
<organism evidence="1 2">
    <name type="scientific">Nepenthes gracilis</name>
    <name type="common">Slender pitcher plant</name>
    <dbReference type="NCBI Taxonomy" id="150966"/>
    <lineage>
        <taxon>Eukaryota</taxon>
        <taxon>Viridiplantae</taxon>
        <taxon>Streptophyta</taxon>
        <taxon>Embryophyta</taxon>
        <taxon>Tracheophyta</taxon>
        <taxon>Spermatophyta</taxon>
        <taxon>Magnoliopsida</taxon>
        <taxon>eudicotyledons</taxon>
        <taxon>Gunneridae</taxon>
        <taxon>Pentapetalae</taxon>
        <taxon>Caryophyllales</taxon>
        <taxon>Nepenthaceae</taxon>
        <taxon>Nepenthes</taxon>
    </lineage>
</organism>
<dbReference type="Proteomes" id="UP001279734">
    <property type="component" value="Unassembled WGS sequence"/>
</dbReference>
<name>A0AAD3SB64_NEPGR</name>